<dbReference type="InterPro" id="IPR053184">
    <property type="entry name" value="FeoA-like"/>
</dbReference>
<organism evidence="3 4">
    <name type="scientific">Treponema ruminis</name>
    <dbReference type="NCBI Taxonomy" id="744515"/>
    <lineage>
        <taxon>Bacteria</taxon>
        <taxon>Pseudomonadati</taxon>
        <taxon>Spirochaetota</taxon>
        <taxon>Spirochaetia</taxon>
        <taxon>Spirochaetales</taxon>
        <taxon>Treponemataceae</taxon>
        <taxon>Treponema</taxon>
    </lineage>
</organism>
<evidence type="ECO:0000313" key="3">
    <source>
        <dbReference type="EMBL" id="MBB5224944.1"/>
    </source>
</evidence>
<evidence type="ECO:0000256" key="1">
    <source>
        <dbReference type="ARBA" id="ARBA00023004"/>
    </source>
</evidence>
<evidence type="ECO:0000259" key="2">
    <source>
        <dbReference type="SMART" id="SM00899"/>
    </source>
</evidence>
<feature type="domain" description="Ferrous iron transporter FeoA-like" evidence="2">
    <location>
        <begin position="2"/>
        <end position="70"/>
    </location>
</feature>
<proteinExistence type="predicted"/>
<protein>
    <submittedName>
        <fullName evidence="3">Ferrous iron transport protein A</fullName>
    </submittedName>
</protein>
<evidence type="ECO:0000313" key="4">
    <source>
        <dbReference type="Proteomes" id="UP000518887"/>
    </source>
</evidence>
<dbReference type="SMART" id="SM00899">
    <property type="entry name" value="FeoA"/>
    <property type="match status" value="1"/>
</dbReference>
<gene>
    <name evidence="3" type="ORF">HNP76_000284</name>
</gene>
<keyword evidence="1" id="KW-0408">Iron</keyword>
<sequence length="70" mass="7579">MIPLVFANSGEEQVIKKIGGSEEVRHHLANLGFNVGGTVMVINSLCGNVIVKVKESRIGISEEMARKIMV</sequence>
<dbReference type="RefSeq" id="WP_184656720.1">
    <property type="nucleotide sequence ID" value="NZ_JACHFQ010000001.1"/>
</dbReference>
<dbReference type="InterPro" id="IPR038157">
    <property type="entry name" value="FeoA_core_dom"/>
</dbReference>
<dbReference type="Proteomes" id="UP000518887">
    <property type="component" value="Unassembled WGS sequence"/>
</dbReference>
<dbReference type="PANTHER" id="PTHR43151:SF1">
    <property type="entry name" value="SSR2333 PROTEIN"/>
    <property type="match status" value="1"/>
</dbReference>
<dbReference type="EMBL" id="JACHFQ010000001">
    <property type="protein sequence ID" value="MBB5224944.1"/>
    <property type="molecule type" value="Genomic_DNA"/>
</dbReference>
<comment type="caution">
    <text evidence="3">The sequence shown here is derived from an EMBL/GenBank/DDBJ whole genome shotgun (WGS) entry which is preliminary data.</text>
</comment>
<dbReference type="Pfam" id="PF04023">
    <property type="entry name" value="FeoA"/>
    <property type="match status" value="1"/>
</dbReference>
<dbReference type="PANTHER" id="PTHR43151">
    <property type="entry name" value="FEOA FAMILY PROTEIN"/>
    <property type="match status" value="1"/>
</dbReference>
<dbReference type="InterPro" id="IPR008988">
    <property type="entry name" value="Transcriptional_repressor_C"/>
</dbReference>
<dbReference type="GO" id="GO:0046914">
    <property type="term" value="F:transition metal ion binding"/>
    <property type="evidence" value="ECO:0007669"/>
    <property type="project" value="InterPro"/>
</dbReference>
<dbReference type="InterPro" id="IPR007167">
    <property type="entry name" value="Fe-transptr_FeoA-like"/>
</dbReference>
<name>A0A7W8LL14_9SPIR</name>
<dbReference type="SUPFAM" id="SSF50037">
    <property type="entry name" value="C-terminal domain of transcriptional repressors"/>
    <property type="match status" value="1"/>
</dbReference>
<dbReference type="Gene3D" id="2.30.30.90">
    <property type="match status" value="1"/>
</dbReference>
<keyword evidence="4" id="KW-1185">Reference proteome</keyword>
<dbReference type="AlphaFoldDB" id="A0A7W8LL14"/>
<accession>A0A7W8LL14</accession>
<reference evidence="3 4" key="1">
    <citation type="submission" date="2020-08" db="EMBL/GenBank/DDBJ databases">
        <title>Genomic Encyclopedia of Type Strains, Phase IV (KMG-IV): sequencing the most valuable type-strain genomes for metagenomic binning, comparative biology and taxonomic classification.</title>
        <authorList>
            <person name="Goeker M."/>
        </authorList>
    </citation>
    <scope>NUCLEOTIDE SEQUENCE [LARGE SCALE GENOMIC DNA]</scope>
    <source>
        <strain evidence="3 4">DSM 103462</strain>
    </source>
</reference>